<keyword evidence="2" id="KW-1185">Reference proteome</keyword>
<evidence type="ECO:0000313" key="2">
    <source>
        <dbReference type="Proteomes" id="UP000334990"/>
    </source>
</evidence>
<dbReference type="Proteomes" id="UP000334990">
    <property type="component" value="Unassembled WGS sequence"/>
</dbReference>
<sequence length="45" mass="5060">MGTTPAFTAIRFFHDDDGWVGNFTGDPISTRIPDYDTITAERPQK</sequence>
<comment type="caution">
    <text evidence="1">The sequence shown here is derived from an EMBL/GenBank/DDBJ whole genome shotgun (WGS) entry which is preliminary data.</text>
</comment>
<protein>
    <submittedName>
        <fullName evidence="1">Uncharacterized protein</fullName>
    </submittedName>
</protein>
<organism evidence="1 2">
    <name type="scientific">Acrocarpospora corrugata</name>
    <dbReference type="NCBI Taxonomy" id="35763"/>
    <lineage>
        <taxon>Bacteria</taxon>
        <taxon>Bacillati</taxon>
        <taxon>Actinomycetota</taxon>
        <taxon>Actinomycetes</taxon>
        <taxon>Streptosporangiales</taxon>
        <taxon>Streptosporangiaceae</taxon>
        <taxon>Acrocarpospora</taxon>
    </lineage>
</organism>
<name>A0A5M3VX89_9ACTN</name>
<dbReference type="AlphaFoldDB" id="A0A5M3VX89"/>
<evidence type="ECO:0000313" key="1">
    <source>
        <dbReference type="EMBL" id="GER99390.1"/>
    </source>
</evidence>
<accession>A0A5M3VX89</accession>
<dbReference type="EMBL" id="BLAD01000040">
    <property type="protein sequence ID" value="GER99390.1"/>
    <property type="molecule type" value="Genomic_DNA"/>
</dbReference>
<reference evidence="1 2" key="1">
    <citation type="submission" date="2019-10" db="EMBL/GenBank/DDBJ databases">
        <title>Whole genome shotgun sequence of Acrocarpospora corrugata NBRC 13972.</title>
        <authorList>
            <person name="Ichikawa N."/>
            <person name="Kimura A."/>
            <person name="Kitahashi Y."/>
            <person name="Komaki H."/>
            <person name="Oguchi A."/>
        </authorList>
    </citation>
    <scope>NUCLEOTIDE SEQUENCE [LARGE SCALE GENOMIC DNA]</scope>
    <source>
        <strain evidence="1 2">NBRC 13972</strain>
    </source>
</reference>
<gene>
    <name evidence="1" type="ORF">Acor_14540</name>
</gene>
<dbReference type="RefSeq" id="WP_246238478.1">
    <property type="nucleotide sequence ID" value="NZ_BAAABN010000042.1"/>
</dbReference>
<proteinExistence type="predicted"/>